<proteinExistence type="inferred from homology"/>
<dbReference type="GO" id="GO:0030246">
    <property type="term" value="F:carbohydrate binding"/>
    <property type="evidence" value="ECO:0007669"/>
    <property type="project" value="UniProtKB-KW"/>
</dbReference>
<dbReference type="SMART" id="SM00706">
    <property type="entry name" value="TECPR"/>
    <property type="match status" value="6"/>
</dbReference>
<organism evidence="4 5">
    <name type="scientific">Conger conger</name>
    <name type="common">Conger eel</name>
    <name type="synonym">Muraena conger</name>
    <dbReference type="NCBI Taxonomy" id="82655"/>
    <lineage>
        <taxon>Eukaryota</taxon>
        <taxon>Metazoa</taxon>
        <taxon>Chordata</taxon>
        <taxon>Craniata</taxon>
        <taxon>Vertebrata</taxon>
        <taxon>Euteleostomi</taxon>
        <taxon>Actinopterygii</taxon>
        <taxon>Neopterygii</taxon>
        <taxon>Teleostei</taxon>
        <taxon>Anguilliformes</taxon>
        <taxon>Congridae</taxon>
        <taxon>Conger</taxon>
    </lineage>
</organism>
<dbReference type="InterPro" id="IPR051513">
    <property type="entry name" value="Tectonin_beta-prop"/>
</dbReference>
<keyword evidence="3" id="KW-0472">Membrane</keyword>
<dbReference type="Proteomes" id="UP001152803">
    <property type="component" value="Unassembled WGS sequence"/>
</dbReference>
<evidence type="ECO:0000313" key="4">
    <source>
        <dbReference type="EMBL" id="KAJ8287723.1"/>
    </source>
</evidence>
<dbReference type="AlphaFoldDB" id="A0A9Q1E164"/>
<sequence>MALRVTVWTEIVAAMSLRTVILLIYCLLGTSLAMECREVPGRLKQIDAGVGQVFGVNENDRIYTLYGGTWTQLPGALKHVTVGPSGVWGVNRNNKIYKLVGADWALVGGLLKQVDAGGDQFVAGVNMNDNVYCLGRDPTIRYRGPGSPAPWNMLPGRLMYYSCGPNGCWGVNSAQNIYVRKGVTPAACKGNTDWQLISGKLVMIEVGTDGSVYGVNAGGDVYRRDGITAANPAGTAWTFLSMCGKCKHVSYDLGRLWLITKDDRIMECTV</sequence>
<comment type="similarity">
    <text evidence="2">Belongs to the tectonin family.</text>
</comment>
<dbReference type="OrthoDB" id="166585at2759"/>
<feature type="transmembrane region" description="Helical" evidence="3">
    <location>
        <begin position="12"/>
        <end position="34"/>
    </location>
</feature>
<dbReference type="InterPro" id="IPR006624">
    <property type="entry name" value="Beta-propeller_rpt_TECPR"/>
</dbReference>
<evidence type="ECO:0000256" key="3">
    <source>
        <dbReference type="SAM" id="Phobius"/>
    </source>
</evidence>
<dbReference type="EMBL" id="JAFJMO010000001">
    <property type="protein sequence ID" value="KAJ8287723.1"/>
    <property type="molecule type" value="Genomic_DNA"/>
</dbReference>
<evidence type="ECO:0000256" key="2">
    <source>
        <dbReference type="ARBA" id="ARBA00038331"/>
    </source>
</evidence>
<dbReference type="PANTHER" id="PTHR23250">
    <property type="entry name" value="DYSFERLIN-RELATED"/>
    <property type="match status" value="1"/>
</dbReference>
<evidence type="ECO:0000256" key="1">
    <source>
        <dbReference type="ARBA" id="ARBA00022734"/>
    </source>
</evidence>
<reference evidence="4" key="1">
    <citation type="journal article" date="2023" name="Science">
        <title>Genome structures resolve the early diversification of teleost fishes.</title>
        <authorList>
            <person name="Parey E."/>
            <person name="Louis A."/>
            <person name="Montfort J."/>
            <person name="Bouchez O."/>
            <person name="Roques C."/>
            <person name="Iampietro C."/>
            <person name="Lluch J."/>
            <person name="Castinel A."/>
            <person name="Donnadieu C."/>
            <person name="Desvignes T."/>
            <person name="Floi Bucao C."/>
            <person name="Jouanno E."/>
            <person name="Wen M."/>
            <person name="Mejri S."/>
            <person name="Dirks R."/>
            <person name="Jansen H."/>
            <person name="Henkel C."/>
            <person name="Chen W.J."/>
            <person name="Zahm M."/>
            <person name="Cabau C."/>
            <person name="Klopp C."/>
            <person name="Thompson A.W."/>
            <person name="Robinson-Rechavi M."/>
            <person name="Braasch I."/>
            <person name="Lecointre G."/>
            <person name="Bobe J."/>
            <person name="Postlethwait J.H."/>
            <person name="Berthelot C."/>
            <person name="Roest Crollius H."/>
            <person name="Guiguen Y."/>
        </authorList>
    </citation>
    <scope>NUCLEOTIDE SEQUENCE</scope>
    <source>
        <strain evidence="4">Concon-B</strain>
    </source>
</reference>
<keyword evidence="5" id="KW-1185">Reference proteome</keyword>
<keyword evidence="1" id="KW-0430">Lectin</keyword>
<evidence type="ECO:0000313" key="5">
    <source>
        <dbReference type="Proteomes" id="UP001152803"/>
    </source>
</evidence>
<accession>A0A9Q1E164</accession>
<protein>
    <recommendedName>
        <fullName evidence="6">Fish-egg lectin-like</fullName>
    </recommendedName>
</protein>
<dbReference type="Pfam" id="PF19193">
    <property type="entry name" value="Tectonin"/>
    <property type="match status" value="1"/>
</dbReference>
<evidence type="ECO:0008006" key="6">
    <source>
        <dbReference type="Google" id="ProtNLM"/>
    </source>
</evidence>
<comment type="caution">
    <text evidence="4">The sequence shown here is derived from an EMBL/GenBank/DDBJ whole genome shotgun (WGS) entry which is preliminary data.</text>
</comment>
<name>A0A9Q1E164_CONCO</name>
<keyword evidence="3" id="KW-1133">Transmembrane helix</keyword>
<gene>
    <name evidence="4" type="ORF">COCON_G00003820</name>
</gene>
<dbReference type="PANTHER" id="PTHR23250:SF3">
    <property type="entry name" value="FISH-EGG LECTIN-LIKE ISOFORM X1-RELATED"/>
    <property type="match status" value="1"/>
</dbReference>
<keyword evidence="3" id="KW-0812">Transmembrane</keyword>